<evidence type="ECO:0000313" key="3">
    <source>
        <dbReference type="EMBL" id="MBG6093483.1"/>
    </source>
</evidence>
<name>A0A931GMQ2_9ACTN</name>
<comment type="caution">
    <text evidence="3">The sequence shown here is derived from an EMBL/GenBank/DDBJ whole genome shotgun (WGS) entry which is preliminary data.</text>
</comment>
<proteinExistence type="predicted"/>
<organism evidence="3 4">
    <name type="scientific">Actinomadura viridis</name>
    <dbReference type="NCBI Taxonomy" id="58110"/>
    <lineage>
        <taxon>Bacteria</taxon>
        <taxon>Bacillati</taxon>
        <taxon>Actinomycetota</taxon>
        <taxon>Actinomycetes</taxon>
        <taxon>Streptosporangiales</taxon>
        <taxon>Thermomonosporaceae</taxon>
        <taxon>Actinomadura</taxon>
    </lineage>
</organism>
<feature type="domain" description="DUF397" evidence="2">
    <location>
        <begin position="10"/>
        <end position="62"/>
    </location>
</feature>
<accession>A0A931GMQ2</accession>
<dbReference type="Pfam" id="PF04149">
    <property type="entry name" value="DUF397"/>
    <property type="match status" value="1"/>
</dbReference>
<dbReference type="AlphaFoldDB" id="A0A931GMQ2"/>
<dbReference type="InterPro" id="IPR007278">
    <property type="entry name" value="DUF397"/>
</dbReference>
<dbReference type="EMBL" id="JADOUA010000001">
    <property type="protein sequence ID" value="MBG6093483.1"/>
    <property type="molecule type" value="Genomic_DNA"/>
</dbReference>
<gene>
    <name evidence="3" type="ORF">IW256_007596</name>
</gene>
<reference evidence="3" key="1">
    <citation type="submission" date="2020-11" db="EMBL/GenBank/DDBJ databases">
        <title>Sequencing the genomes of 1000 actinobacteria strains.</title>
        <authorList>
            <person name="Klenk H.-P."/>
        </authorList>
    </citation>
    <scope>NUCLEOTIDE SEQUENCE</scope>
    <source>
        <strain evidence="3">DSM 43175</strain>
    </source>
</reference>
<keyword evidence="4" id="KW-1185">Reference proteome</keyword>
<evidence type="ECO:0000256" key="1">
    <source>
        <dbReference type="SAM" id="MobiDB-lite"/>
    </source>
</evidence>
<sequence>MTAPRARPGARWRKSVRSSGDGQCVEVASLGGAIGVRDSKAPAAGHLALSPAVFAELVERVRRDELDPAGPDPARPAPAGTG</sequence>
<dbReference type="RefSeq" id="WP_197015537.1">
    <property type="nucleotide sequence ID" value="NZ_BAABES010000003.1"/>
</dbReference>
<protein>
    <recommendedName>
        <fullName evidence="2">DUF397 domain-containing protein</fullName>
    </recommendedName>
</protein>
<evidence type="ECO:0000313" key="4">
    <source>
        <dbReference type="Proteomes" id="UP000614047"/>
    </source>
</evidence>
<dbReference type="Proteomes" id="UP000614047">
    <property type="component" value="Unassembled WGS sequence"/>
</dbReference>
<feature type="region of interest" description="Disordered" evidence="1">
    <location>
        <begin position="1"/>
        <end position="20"/>
    </location>
</feature>
<evidence type="ECO:0000259" key="2">
    <source>
        <dbReference type="Pfam" id="PF04149"/>
    </source>
</evidence>